<accession>A0AAV2K8B2</accession>
<protein>
    <submittedName>
        <fullName evidence="2">Uncharacterized protein</fullName>
    </submittedName>
</protein>
<keyword evidence="3" id="KW-1185">Reference proteome</keyword>
<name>A0AAV2K8B2_KNICA</name>
<dbReference type="EMBL" id="OZ035839">
    <property type="protein sequence ID" value="CAL1585321.1"/>
    <property type="molecule type" value="Genomic_DNA"/>
</dbReference>
<gene>
    <name evidence="2" type="ORF">KC01_LOCUS15551</name>
</gene>
<dbReference type="AlphaFoldDB" id="A0AAV2K8B2"/>
<dbReference type="Proteomes" id="UP001497482">
    <property type="component" value="Chromosome 17"/>
</dbReference>
<feature type="region of interest" description="Disordered" evidence="1">
    <location>
        <begin position="1"/>
        <end position="21"/>
    </location>
</feature>
<organism evidence="2 3">
    <name type="scientific">Knipowitschia caucasica</name>
    <name type="common">Caucasian dwarf goby</name>
    <name type="synonym">Pomatoschistus caucasicus</name>
    <dbReference type="NCBI Taxonomy" id="637954"/>
    <lineage>
        <taxon>Eukaryota</taxon>
        <taxon>Metazoa</taxon>
        <taxon>Chordata</taxon>
        <taxon>Craniata</taxon>
        <taxon>Vertebrata</taxon>
        <taxon>Euteleostomi</taxon>
        <taxon>Actinopterygii</taxon>
        <taxon>Neopterygii</taxon>
        <taxon>Teleostei</taxon>
        <taxon>Neoteleostei</taxon>
        <taxon>Acanthomorphata</taxon>
        <taxon>Gobiaria</taxon>
        <taxon>Gobiiformes</taxon>
        <taxon>Gobioidei</taxon>
        <taxon>Gobiidae</taxon>
        <taxon>Gobiinae</taxon>
        <taxon>Knipowitschia</taxon>
    </lineage>
</organism>
<evidence type="ECO:0000313" key="3">
    <source>
        <dbReference type="Proteomes" id="UP001497482"/>
    </source>
</evidence>
<evidence type="ECO:0000313" key="2">
    <source>
        <dbReference type="EMBL" id="CAL1585321.1"/>
    </source>
</evidence>
<reference evidence="2 3" key="1">
    <citation type="submission" date="2024-04" db="EMBL/GenBank/DDBJ databases">
        <authorList>
            <person name="Waldvogel A.-M."/>
            <person name="Schoenle A."/>
        </authorList>
    </citation>
    <scope>NUCLEOTIDE SEQUENCE [LARGE SCALE GENOMIC DNA]</scope>
</reference>
<proteinExistence type="predicted"/>
<evidence type="ECO:0000256" key="1">
    <source>
        <dbReference type="SAM" id="MobiDB-lite"/>
    </source>
</evidence>
<feature type="compositionally biased region" description="Polar residues" evidence="1">
    <location>
        <begin position="8"/>
        <end position="20"/>
    </location>
</feature>
<sequence length="67" mass="7370">MRARDTHTVASTDTHTVASTDTHRLIDGSSLLCPTGPMPQFLLRDQIFSHIEGVTEDGGLELTREHP</sequence>